<feature type="region of interest" description="Disordered" evidence="1">
    <location>
        <begin position="67"/>
        <end position="96"/>
    </location>
</feature>
<dbReference type="Gramene" id="PRQ48858">
    <property type="protein sequence ID" value="PRQ48858"/>
    <property type="gene ID" value="RchiOBHm_Chr2g0115411"/>
</dbReference>
<name>A0A2P6RR04_ROSCH</name>
<proteinExistence type="predicted"/>
<protein>
    <submittedName>
        <fullName evidence="2">Uncharacterized protein</fullName>
    </submittedName>
</protein>
<dbReference type="AlphaFoldDB" id="A0A2P6RR04"/>
<sequence>MWTYFTEACAGLQTYLAFSHYRSNTPSVLLLPQIQVFSSSPNPSSSLQVFNADSLQVFSRNSLTSPISNSKDMASNSSPQFPISSHSSSESPGNEKKKFSLTILPHRVWECLHSCLNLLCGLVFDYLQTWWWF</sequence>
<evidence type="ECO:0000313" key="3">
    <source>
        <dbReference type="Proteomes" id="UP000238479"/>
    </source>
</evidence>
<accession>A0A2P6RR04</accession>
<comment type="caution">
    <text evidence="2">The sequence shown here is derived from an EMBL/GenBank/DDBJ whole genome shotgun (WGS) entry which is preliminary data.</text>
</comment>
<reference evidence="2 3" key="1">
    <citation type="journal article" date="2018" name="Nat. Genet.">
        <title>The Rosa genome provides new insights in the design of modern roses.</title>
        <authorList>
            <person name="Bendahmane M."/>
        </authorList>
    </citation>
    <scope>NUCLEOTIDE SEQUENCE [LARGE SCALE GENOMIC DNA]</scope>
    <source>
        <strain evidence="3">cv. Old Blush</strain>
    </source>
</reference>
<gene>
    <name evidence="2" type="ORF">RchiOBHm_Chr2g0115411</name>
</gene>
<evidence type="ECO:0000313" key="2">
    <source>
        <dbReference type="EMBL" id="PRQ48858.1"/>
    </source>
</evidence>
<evidence type="ECO:0000256" key="1">
    <source>
        <dbReference type="SAM" id="MobiDB-lite"/>
    </source>
</evidence>
<organism evidence="2 3">
    <name type="scientific">Rosa chinensis</name>
    <name type="common">China rose</name>
    <dbReference type="NCBI Taxonomy" id="74649"/>
    <lineage>
        <taxon>Eukaryota</taxon>
        <taxon>Viridiplantae</taxon>
        <taxon>Streptophyta</taxon>
        <taxon>Embryophyta</taxon>
        <taxon>Tracheophyta</taxon>
        <taxon>Spermatophyta</taxon>
        <taxon>Magnoliopsida</taxon>
        <taxon>eudicotyledons</taxon>
        <taxon>Gunneridae</taxon>
        <taxon>Pentapetalae</taxon>
        <taxon>rosids</taxon>
        <taxon>fabids</taxon>
        <taxon>Rosales</taxon>
        <taxon>Rosaceae</taxon>
        <taxon>Rosoideae</taxon>
        <taxon>Rosoideae incertae sedis</taxon>
        <taxon>Rosa</taxon>
    </lineage>
</organism>
<feature type="compositionally biased region" description="Low complexity" evidence="1">
    <location>
        <begin position="75"/>
        <end position="92"/>
    </location>
</feature>
<keyword evidence="3" id="KW-1185">Reference proteome</keyword>
<dbReference type="Proteomes" id="UP000238479">
    <property type="component" value="Chromosome 2"/>
</dbReference>
<dbReference type="EMBL" id="PDCK01000040">
    <property type="protein sequence ID" value="PRQ48858.1"/>
    <property type="molecule type" value="Genomic_DNA"/>
</dbReference>